<evidence type="ECO:0000256" key="3">
    <source>
        <dbReference type="ARBA" id="ARBA00023002"/>
    </source>
</evidence>
<evidence type="ECO:0000313" key="10">
    <source>
        <dbReference type="Proteomes" id="UP000596742"/>
    </source>
</evidence>
<evidence type="ECO:0000256" key="2">
    <source>
        <dbReference type="ARBA" id="ARBA00022723"/>
    </source>
</evidence>
<dbReference type="InterPro" id="IPR011707">
    <property type="entry name" value="Cu-oxidase-like_N"/>
</dbReference>
<dbReference type="GO" id="GO:0005507">
    <property type="term" value="F:copper ion binding"/>
    <property type="evidence" value="ECO:0007669"/>
    <property type="project" value="InterPro"/>
</dbReference>
<dbReference type="InterPro" id="IPR002355">
    <property type="entry name" value="Cu_oxidase_Cu_BS"/>
</dbReference>
<keyword evidence="5" id="KW-1133">Transmembrane helix</keyword>
<comment type="similarity">
    <text evidence="1">Belongs to the multicopper oxidase family.</text>
</comment>
<evidence type="ECO:0000256" key="4">
    <source>
        <dbReference type="ARBA" id="ARBA00023008"/>
    </source>
</evidence>
<evidence type="ECO:0000259" key="7">
    <source>
        <dbReference type="Pfam" id="PF07731"/>
    </source>
</evidence>
<dbReference type="CDD" id="cd04205">
    <property type="entry name" value="CuRO_2_LCC_like"/>
    <property type="match status" value="1"/>
</dbReference>
<evidence type="ECO:0000256" key="1">
    <source>
        <dbReference type="ARBA" id="ARBA00010609"/>
    </source>
</evidence>
<feature type="domain" description="Plastocyanin-like" evidence="7">
    <location>
        <begin position="918"/>
        <end position="1065"/>
    </location>
</feature>
<dbReference type="InterPro" id="IPR033138">
    <property type="entry name" value="Cu_oxidase_CS"/>
</dbReference>
<dbReference type="GO" id="GO:0005886">
    <property type="term" value="C:plasma membrane"/>
    <property type="evidence" value="ECO:0007669"/>
    <property type="project" value="TreeGrafter"/>
</dbReference>
<feature type="domain" description="Plastocyanin-like" evidence="8">
    <location>
        <begin position="562"/>
        <end position="666"/>
    </location>
</feature>
<dbReference type="AlphaFoldDB" id="A0A8B6FVP6"/>
<keyword evidence="5" id="KW-0472">Membrane</keyword>
<dbReference type="Pfam" id="PF07732">
    <property type="entry name" value="Cu-oxidase_3"/>
    <property type="match status" value="1"/>
</dbReference>
<dbReference type="GO" id="GO:0006826">
    <property type="term" value="P:iron ion transport"/>
    <property type="evidence" value="ECO:0007669"/>
    <property type="project" value="TreeGrafter"/>
</dbReference>
<keyword evidence="2" id="KW-0479">Metal-binding</keyword>
<dbReference type="CDD" id="cd13858">
    <property type="entry name" value="CuRO_1_tcLCC2_insect_like"/>
    <property type="match status" value="1"/>
</dbReference>
<keyword evidence="5" id="KW-0812">Transmembrane</keyword>
<keyword evidence="10" id="KW-1185">Reference proteome</keyword>
<feature type="transmembrane region" description="Helical" evidence="5">
    <location>
        <begin position="1109"/>
        <end position="1131"/>
    </location>
</feature>
<dbReference type="CDD" id="cd13905">
    <property type="entry name" value="CuRO_3_tcLLC2_insect_like"/>
    <property type="match status" value="1"/>
</dbReference>
<dbReference type="SUPFAM" id="SSF49503">
    <property type="entry name" value="Cupredoxins"/>
    <property type="match status" value="5"/>
</dbReference>
<dbReference type="InterPro" id="IPR001117">
    <property type="entry name" value="Cu-oxidase_2nd"/>
</dbReference>
<dbReference type="Pfam" id="PF07731">
    <property type="entry name" value="Cu-oxidase_2"/>
    <property type="match status" value="2"/>
</dbReference>
<name>A0A8B6FVP6_MYTGA</name>
<dbReference type="Gene3D" id="2.60.40.420">
    <property type="entry name" value="Cupredoxins - blue copper proteins"/>
    <property type="match status" value="5"/>
</dbReference>
<dbReference type="PANTHER" id="PTHR11709">
    <property type="entry name" value="MULTI-COPPER OXIDASE"/>
    <property type="match status" value="1"/>
</dbReference>
<feature type="domain" description="Plastocyanin-like" evidence="6">
    <location>
        <begin position="677"/>
        <end position="821"/>
    </location>
</feature>
<feature type="domain" description="Plastocyanin-like" evidence="7">
    <location>
        <begin position="231"/>
        <end position="386"/>
    </location>
</feature>
<keyword evidence="4" id="KW-0186">Copper</keyword>
<comment type="caution">
    <text evidence="9">The sequence shown here is derived from an EMBL/GenBank/DDBJ whole genome shotgun (WGS) entry which is preliminary data.</text>
</comment>
<dbReference type="PROSITE" id="PS00080">
    <property type="entry name" value="MULTICOPPER_OXIDASE2"/>
    <property type="match status" value="2"/>
</dbReference>
<accession>A0A8B6FVP6</accession>
<dbReference type="InterPro" id="IPR008972">
    <property type="entry name" value="Cupredoxin"/>
</dbReference>
<keyword evidence="3" id="KW-0560">Oxidoreductase</keyword>
<sequence>MDLLYANVKDEVKSPNSILINGRGELKDNLAPLETFHVKKGDRCLFRLIGVGSMHVLLFSIAGLKLNVTETDGFEVVPTVVDKIIIYPAERYDFELDLDYAKEGIYNITVSILSSPYLTIESPIGLGFLSVSNNNNLPAKVNVQNIKSRVMNCSFETYPREKDIICVPVNELKDRGIVPDENFVAFETTQESTETALHFLNFGFPKGNSSINGRIFRWPTVSALTQPSEVDNDCSKCTDEDNCLCSHSLNLKTGSDIIMVLLNLGTGAFISHPIHMHGHTYKVLKMEFPEVTIDGRFKFTEDIECSNTLPNRNSSCNNARWRNSSWIDYNKIPGINTVDAVRKDTIVVPYGGYVIIKIKAANPGVWFMHCHIDKHMVEGMALMLNESFENTGKYIPNGLPTCHSYLTEMSGELSALSASQTSSTTDSTTNERTNVTKSLQCMNGLDSHFSELLNINLYNMISSGFVQFDRRHLAHPIYNLRHVLSAVFCIVYGMTGTVVGFHCDENAVHCFTSLEIKSAFTMIGKGNISQVYVKDRAIYSINAAINDQIPIDDIITADGWNHTRHLITANSSMPGPSIIIYENQKITIIVKNHMINEAVTIHWHGIDQHKWPAMDGVAYVSQCPILPGQTFNYTFQPTFGGSYWYHSHVGNQRDMGMYGAFVILRKRDSVPFEFQHIVQIQEWNHLYNAMDLLYANVKDEVKSPNSILINGRGELKNNLAPLEIFYVTKGDPCLFRLIGVGSMHVLLFSIPGLKLNVTETDGFEIVPTVVDKIIIYPAERYDFELDLDYAEEGIYNITISILSSHILTIQPPIGLGFLNVSNSNSLPAKDYEQNSKSLVLNCPFKTYPHEEDVSCVPVNNLKERGVVKDEDFVAIEGMQESTETALHFLNFGFPKGKSSINGRIFRWPTVSALTQPSEVDNDCSKCTDEDTCHCSHSLNLKTGSDIIMVLLNLGTGAFISHPIHMHGHTYKVLKMEFPEVTIDGNFTFTNDIECSDTLPNVKSSCNNARWKNSSWNDYKNIPGINTIDAVRKDTIVWSIRRICVWFMHCHIDKHMVEGMALMLNESFENTGRFIPNGLPTCHSFLTEMSGKLSASSVSQTSSTTDSTTYGLGSVVGILLVVILLLIVYIIWKKRTGSTTSNDMAMHQPRL</sequence>
<protein>
    <submittedName>
        <fullName evidence="9">Uncharacterized protein</fullName>
    </submittedName>
</protein>
<dbReference type="GO" id="GO:0016491">
    <property type="term" value="F:oxidoreductase activity"/>
    <property type="evidence" value="ECO:0007669"/>
    <property type="project" value="UniProtKB-KW"/>
</dbReference>
<gene>
    <name evidence="9" type="ORF">MGAL_10B066665</name>
</gene>
<dbReference type="Pfam" id="PF00394">
    <property type="entry name" value="Cu-oxidase"/>
    <property type="match status" value="2"/>
</dbReference>
<evidence type="ECO:0000259" key="6">
    <source>
        <dbReference type="Pfam" id="PF00394"/>
    </source>
</evidence>
<dbReference type="OrthoDB" id="2121828at2759"/>
<dbReference type="PANTHER" id="PTHR11709:SF394">
    <property type="entry name" value="FI03373P-RELATED"/>
    <property type="match status" value="1"/>
</dbReference>
<feature type="domain" description="Plastocyanin-like" evidence="6">
    <location>
        <begin position="13"/>
        <end position="113"/>
    </location>
</feature>
<proteinExistence type="inferred from homology"/>
<evidence type="ECO:0000259" key="8">
    <source>
        <dbReference type="Pfam" id="PF07732"/>
    </source>
</evidence>
<evidence type="ECO:0000256" key="5">
    <source>
        <dbReference type="SAM" id="Phobius"/>
    </source>
</evidence>
<dbReference type="EMBL" id="UYJE01007381">
    <property type="protein sequence ID" value="VDI54310.1"/>
    <property type="molecule type" value="Genomic_DNA"/>
</dbReference>
<reference evidence="9" key="1">
    <citation type="submission" date="2018-11" db="EMBL/GenBank/DDBJ databases">
        <authorList>
            <person name="Alioto T."/>
            <person name="Alioto T."/>
        </authorList>
    </citation>
    <scope>NUCLEOTIDE SEQUENCE</scope>
</reference>
<dbReference type="PROSITE" id="PS00079">
    <property type="entry name" value="MULTICOPPER_OXIDASE1"/>
    <property type="match status" value="2"/>
</dbReference>
<organism evidence="9 10">
    <name type="scientific">Mytilus galloprovincialis</name>
    <name type="common">Mediterranean mussel</name>
    <dbReference type="NCBI Taxonomy" id="29158"/>
    <lineage>
        <taxon>Eukaryota</taxon>
        <taxon>Metazoa</taxon>
        <taxon>Spiralia</taxon>
        <taxon>Lophotrochozoa</taxon>
        <taxon>Mollusca</taxon>
        <taxon>Bivalvia</taxon>
        <taxon>Autobranchia</taxon>
        <taxon>Pteriomorphia</taxon>
        <taxon>Mytilida</taxon>
        <taxon>Mytiloidea</taxon>
        <taxon>Mytilidae</taxon>
        <taxon>Mytilinae</taxon>
        <taxon>Mytilus</taxon>
    </lineage>
</organism>
<evidence type="ECO:0000313" key="9">
    <source>
        <dbReference type="EMBL" id="VDI54310.1"/>
    </source>
</evidence>
<dbReference type="Proteomes" id="UP000596742">
    <property type="component" value="Unassembled WGS sequence"/>
</dbReference>
<dbReference type="InterPro" id="IPR011706">
    <property type="entry name" value="Cu-oxidase_C"/>
</dbReference>
<dbReference type="InterPro" id="IPR045087">
    <property type="entry name" value="Cu-oxidase_fam"/>
</dbReference>